<gene>
    <name evidence="1" type="ORF">AVEN_224366_1</name>
</gene>
<evidence type="ECO:0000313" key="1">
    <source>
        <dbReference type="EMBL" id="GBN23936.1"/>
    </source>
</evidence>
<dbReference type="AlphaFoldDB" id="A0A4Y2ME31"/>
<comment type="caution">
    <text evidence="1">The sequence shown here is derived from an EMBL/GenBank/DDBJ whole genome shotgun (WGS) entry which is preliminary data.</text>
</comment>
<accession>A0A4Y2ME31</accession>
<sequence>MSSSFEIRGQSVSSSIATRIFEETCRLGRCPLRLVRVEVSLVGATPDVEEVSAPGGVLFIWSKVKCLSSSVQHGCLKKKTCRTVSSSFWSGRSVFSSVQHGYLKRDVSAEAVSRFSP</sequence>
<evidence type="ECO:0000313" key="2">
    <source>
        <dbReference type="Proteomes" id="UP000499080"/>
    </source>
</evidence>
<keyword evidence="2" id="KW-1185">Reference proteome</keyword>
<dbReference type="EMBL" id="BGPR01122343">
    <property type="protein sequence ID" value="GBN23936.1"/>
    <property type="molecule type" value="Genomic_DNA"/>
</dbReference>
<reference evidence="1 2" key="1">
    <citation type="journal article" date="2019" name="Sci. Rep.">
        <title>Orb-weaving spider Araneus ventricosus genome elucidates the spidroin gene catalogue.</title>
        <authorList>
            <person name="Kono N."/>
            <person name="Nakamura H."/>
            <person name="Ohtoshi R."/>
            <person name="Moran D.A.P."/>
            <person name="Shinohara A."/>
            <person name="Yoshida Y."/>
            <person name="Fujiwara M."/>
            <person name="Mori M."/>
            <person name="Tomita M."/>
            <person name="Arakawa K."/>
        </authorList>
    </citation>
    <scope>NUCLEOTIDE SEQUENCE [LARGE SCALE GENOMIC DNA]</scope>
</reference>
<dbReference type="Proteomes" id="UP000499080">
    <property type="component" value="Unassembled WGS sequence"/>
</dbReference>
<protein>
    <submittedName>
        <fullName evidence="1">Uncharacterized protein</fullName>
    </submittedName>
</protein>
<name>A0A4Y2ME31_ARAVE</name>
<organism evidence="1 2">
    <name type="scientific">Araneus ventricosus</name>
    <name type="common">Orbweaver spider</name>
    <name type="synonym">Epeira ventricosa</name>
    <dbReference type="NCBI Taxonomy" id="182803"/>
    <lineage>
        <taxon>Eukaryota</taxon>
        <taxon>Metazoa</taxon>
        <taxon>Ecdysozoa</taxon>
        <taxon>Arthropoda</taxon>
        <taxon>Chelicerata</taxon>
        <taxon>Arachnida</taxon>
        <taxon>Araneae</taxon>
        <taxon>Araneomorphae</taxon>
        <taxon>Entelegynae</taxon>
        <taxon>Araneoidea</taxon>
        <taxon>Araneidae</taxon>
        <taxon>Araneus</taxon>
    </lineage>
</organism>
<proteinExistence type="predicted"/>